<dbReference type="VEuPathDB" id="FungiDB:SeMB42_g01993"/>
<feature type="transmembrane region" description="Helical" evidence="11">
    <location>
        <begin position="114"/>
        <end position="133"/>
    </location>
</feature>
<evidence type="ECO:0008006" key="14">
    <source>
        <dbReference type="Google" id="ProtNLM"/>
    </source>
</evidence>
<keyword evidence="7 10" id="KW-0175">Coiled coil</keyword>
<dbReference type="GO" id="GO:0032265">
    <property type="term" value="P:XMP salvage"/>
    <property type="evidence" value="ECO:0007669"/>
    <property type="project" value="TreeGrafter"/>
</dbReference>
<organism evidence="12 13">
    <name type="scientific">Synchytrium endobioticum</name>
    <dbReference type="NCBI Taxonomy" id="286115"/>
    <lineage>
        <taxon>Eukaryota</taxon>
        <taxon>Fungi</taxon>
        <taxon>Fungi incertae sedis</taxon>
        <taxon>Chytridiomycota</taxon>
        <taxon>Chytridiomycota incertae sedis</taxon>
        <taxon>Chytridiomycetes</taxon>
        <taxon>Synchytriales</taxon>
        <taxon>Synchytriaceae</taxon>
        <taxon>Synchytrium</taxon>
    </lineage>
</organism>
<keyword evidence="3" id="KW-0328">Glycosyltransferase</keyword>
<dbReference type="GO" id="GO:0005739">
    <property type="term" value="C:mitochondrion"/>
    <property type="evidence" value="ECO:0007669"/>
    <property type="project" value="UniProtKB-SubCell"/>
</dbReference>
<evidence type="ECO:0000256" key="10">
    <source>
        <dbReference type="SAM" id="Coils"/>
    </source>
</evidence>
<sequence>MVTKAASDDAVAESQHEFIELRQEITTLERGDSAALRSELEKIKAETDALREIISEEVTRVHGGIRLDISLDKARVKDEAAIISKEIVVANDQIDAEIKKLEERMIKIDQDLRASLSSFIGAAFIFFVVYKVHITNDAMSSARNVLPAPSKRKHHISYNKVHRLVGESVEKFNLATDFKPDILVAIGGGGFLPARIMRTYLKTSLHKNVPIQAIGLALYASTPDSPDAEAPLPEVTKTQWLDYHSNTDLNSIGAVDGCKDSNGSSMNGNYTSSDNPLKQSTVTSLIGKNVLIVDEVDDTRRTLGFAVQELRKDADMQKERWEAVHPGLRAPPTRIGVFVLHNKIKHKEGVLPDEIMHGNYFAAEEQEDVWLAYPWDALDIDTHTERALAEEAEETATMASTRSNGSGLHVPLVFPLCCESEL</sequence>
<evidence type="ECO:0000256" key="3">
    <source>
        <dbReference type="ARBA" id="ARBA00022676"/>
    </source>
</evidence>
<feature type="coiled-coil region" evidence="10">
    <location>
        <begin position="84"/>
        <end position="111"/>
    </location>
</feature>
<evidence type="ECO:0000256" key="11">
    <source>
        <dbReference type="SAM" id="Phobius"/>
    </source>
</evidence>
<dbReference type="InterPro" id="IPR024461">
    <property type="entry name" value="CCDC90-like"/>
</dbReference>
<keyword evidence="6 11" id="KW-1133">Transmembrane helix</keyword>
<evidence type="ECO:0000313" key="12">
    <source>
        <dbReference type="EMBL" id="TPX51227.1"/>
    </source>
</evidence>
<keyword evidence="5 11" id="KW-0812">Transmembrane</keyword>
<dbReference type="GO" id="GO:0032263">
    <property type="term" value="P:GMP salvage"/>
    <property type="evidence" value="ECO:0007669"/>
    <property type="project" value="TreeGrafter"/>
</dbReference>
<keyword evidence="4" id="KW-0808">Transferase</keyword>
<dbReference type="InterPro" id="IPR029057">
    <property type="entry name" value="PRTase-like"/>
</dbReference>
<dbReference type="CDD" id="cd06223">
    <property type="entry name" value="PRTases_typeI"/>
    <property type="match status" value="1"/>
</dbReference>
<dbReference type="Gene3D" id="3.40.50.2020">
    <property type="match status" value="1"/>
</dbReference>
<dbReference type="GO" id="GO:0016020">
    <property type="term" value="C:membrane"/>
    <property type="evidence" value="ECO:0007669"/>
    <property type="project" value="UniProtKB-SubCell"/>
</dbReference>
<dbReference type="PANTHER" id="PTHR43363">
    <property type="entry name" value="HYPOXANTHINE PHOSPHORIBOSYLTRANSFERASE"/>
    <property type="match status" value="1"/>
</dbReference>
<comment type="caution">
    <text evidence="12">The sequence shown here is derived from an EMBL/GenBank/DDBJ whole genome shotgun (WGS) entry which is preliminary data.</text>
</comment>
<gene>
    <name evidence="12" type="ORF">SeMB42_g01993</name>
</gene>
<evidence type="ECO:0000313" key="13">
    <source>
        <dbReference type="Proteomes" id="UP000317494"/>
    </source>
</evidence>
<dbReference type="GO" id="GO:0032264">
    <property type="term" value="P:IMP salvage"/>
    <property type="evidence" value="ECO:0007669"/>
    <property type="project" value="TreeGrafter"/>
</dbReference>
<protein>
    <recommendedName>
        <fullName evidence="14">Phosphoribosyltransferase domain-containing protein</fullName>
    </recommendedName>
</protein>
<evidence type="ECO:0000256" key="7">
    <source>
        <dbReference type="ARBA" id="ARBA00023054"/>
    </source>
</evidence>
<dbReference type="GO" id="GO:0004422">
    <property type="term" value="F:hypoxanthine phosphoribosyltransferase activity"/>
    <property type="evidence" value="ECO:0007669"/>
    <property type="project" value="TreeGrafter"/>
</dbReference>
<dbReference type="SUPFAM" id="SSF53271">
    <property type="entry name" value="PRTase-like"/>
    <property type="match status" value="1"/>
</dbReference>
<evidence type="ECO:0000256" key="8">
    <source>
        <dbReference type="ARBA" id="ARBA00023128"/>
    </source>
</evidence>
<keyword evidence="13" id="KW-1185">Reference proteome</keyword>
<keyword evidence="8" id="KW-0496">Mitochondrion</keyword>
<accession>A0A507DJ34</accession>
<evidence type="ECO:0000256" key="9">
    <source>
        <dbReference type="ARBA" id="ARBA00023136"/>
    </source>
</evidence>
<dbReference type="PANTHER" id="PTHR43363:SF1">
    <property type="entry name" value="HYPOXANTHINE-GUANINE PHOSPHORIBOSYLTRANSFERASE"/>
    <property type="match status" value="1"/>
</dbReference>
<dbReference type="Pfam" id="PF07798">
    <property type="entry name" value="CCDC90-like"/>
    <property type="match status" value="1"/>
</dbReference>
<comment type="subcellular location">
    <subcellularLocation>
        <location evidence="2">Membrane</location>
    </subcellularLocation>
    <subcellularLocation>
        <location evidence="1">Mitochondrion</location>
    </subcellularLocation>
</comment>
<name>A0A507DJ34_9FUNG</name>
<evidence type="ECO:0000256" key="5">
    <source>
        <dbReference type="ARBA" id="ARBA00022692"/>
    </source>
</evidence>
<reference evidence="12 13" key="1">
    <citation type="journal article" date="2019" name="Sci. Rep.">
        <title>Comparative genomics of chytrid fungi reveal insights into the obligate biotrophic and pathogenic lifestyle of Synchytrium endobioticum.</title>
        <authorList>
            <person name="van de Vossenberg B.T.L.H."/>
            <person name="Warris S."/>
            <person name="Nguyen H.D.T."/>
            <person name="van Gent-Pelzer M.P.E."/>
            <person name="Joly D.L."/>
            <person name="van de Geest H.C."/>
            <person name="Bonants P.J.M."/>
            <person name="Smith D.S."/>
            <person name="Levesque C.A."/>
            <person name="van der Lee T.A.J."/>
        </authorList>
    </citation>
    <scope>NUCLEOTIDE SEQUENCE [LARGE SCALE GENOMIC DNA]</scope>
    <source>
        <strain evidence="12 13">MB42</strain>
    </source>
</reference>
<evidence type="ECO:0000256" key="1">
    <source>
        <dbReference type="ARBA" id="ARBA00004173"/>
    </source>
</evidence>
<dbReference type="GO" id="GO:0046100">
    <property type="term" value="P:hypoxanthine metabolic process"/>
    <property type="evidence" value="ECO:0007669"/>
    <property type="project" value="TreeGrafter"/>
</dbReference>
<keyword evidence="9 11" id="KW-0472">Membrane</keyword>
<proteinExistence type="predicted"/>
<evidence type="ECO:0000256" key="2">
    <source>
        <dbReference type="ARBA" id="ARBA00004370"/>
    </source>
</evidence>
<evidence type="ECO:0000256" key="6">
    <source>
        <dbReference type="ARBA" id="ARBA00022989"/>
    </source>
</evidence>
<dbReference type="EMBL" id="QEAN01000057">
    <property type="protein sequence ID" value="TPX51227.1"/>
    <property type="molecule type" value="Genomic_DNA"/>
</dbReference>
<dbReference type="STRING" id="286115.A0A507DJ34"/>
<dbReference type="InterPro" id="IPR000836">
    <property type="entry name" value="PRTase_dom"/>
</dbReference>
<dbReference type="AlphaFoldDB" id="A0A507DJ34"/>
<dbReference type="Proteomes" id="UP000317494">
    <property type="component" value="Unassembled WGS sequence"/>
</dbReference>
<evidence type="ECO:0000256" key="4">
    <source>
        <dbReference type="ARBA" id="ARBA00022679"/>
    </source>
</evidence>